<evidence type="ECO:0000256" key="6">
    <source>
        <dbReference type="ARBA" id="ARBA00024199"/>
    </source>
</evidence>
<dbReference type="InterPro" id="IPR044670">
    <property type="entry name" value="SOFL"/>
</dbReference>
<evidence type="ECO:0000256" key="5">
    <source>
        <dbReference type="ARBA" id="ARBA00023242"/>
    </source>
</evidence>
<evidence type="ECO:0000256" key="3">
    <source>
        <dbReference type="ARBA" id="ARBA00022712"/>
    </source>
</evidence>
<reference evidence="8 9" key="1">
    <citation type="submission" date="2024-03" db="EMBL/GenBank/DDBJ databases">
        <authorList>
            <person name="Gkanogiannis A."/>
            <person name="Becerra Lopez-Lavalle L."/>
        </authorList>
    </citation>
    <scope>NUCLEOTIDE SEQUENCE [LARGE SCALE GENOMIC DNA]</scope>
</reference>
<feature type="compositionally biased region" description="Basic and acidic residues" evidence="7">
    <location>
        <begin position="144"/>
        <end position="157"/>
    </location>
</feature>
<keyword evidence="3" id="KW-0203">Cytokinin biosynthesis</keyword>
<dbReference type="EMBL" id="OZ021736">
    <property type="protein sequence ID" value="CAK9315709.1"/>
    <property type="molecule type" value="Genomic_DNA"/>
</dbReference>
<organism evidence="8 9">
    <name type="scientific">Citrullus colocynthis</name>
    <name type="common">colocynth</name>
    <dbReference type="NCBI Taxonomy" id="252529"/>
    <lineage>
        <taxon>Eukaryota</taxon>
        <taxon>Viridiplantae</taxon>
        <taxon>Streptophyta</taxon>
        <taxon>Embryophyta</taxon>
        <taxon>Tracheophyta</taxon>
        <taxon>Spermatophyta</taxon>
        <taxon>Magnoliopsida</taxon>
        <taxon>eudicotyledons</taxon>
        <taxon>Gunneridae</taxon>
        <taxon>Pentapetalae</taxon>
        <taxon>rosids</taxon>
        <taxon>fabids</taxon>
        <taxon>Cucurbitales</taxon>
        <taxon>Cucurbitaceae</taxon>
        <taxon>Benincaseae</taxon>
        <taxon>Citrullus</taxon>
    </lineage>
</organism>
<evidence type="ECO:0000313" key="9">
    <source>
        <dbReference type="Proteomes" id="UP001642487"/>
    </source>
</evidence>
<accession>A0ABP0Y5H2</accession>
<evidence type="ECO:0000313" key="8">
    <source>
        <dbReference type="EMBL" id="CAK9315709.1"/>
    </source>
</evidence>
<protein>
    <submittedName>
        <fullName evidence="8">Uncharacterized protein</fullName>
    </submittedName>
</protein>
<evidence type="ECO:0000256" key="7">
    <source>
        <dbReference type="SAM" id="MobiDB-lite"/>
    </source>
</evidence>
<comment type="subcellular location">
    <subcellularLocation>
        <location evidence="1">Cytoplasm</location>
    </subcellularLocation>
</comment>
<dbReference type="PANTHER" id="PTHR33347:SF34">
    <property type="entry name" value="PROTEIN SOB FIVE-LIKE 6"/>
    <property type="match status" value="1"/>
</dbReference>
<proteinExistence type="inferred from homology"/>
<comment type="similarity">
    <text evidence="6">Belongs to the SOFL plant protein family.</text>
</comment>
<keyword evidence="2" id="KW-0963">Cytoplasm</keyword>
<feature type="compositionally biased region" description="Polar residues" evidence="7">
    <location>
        <begin position="159"/>
        <end position="204"/>
    </location>
</feature>
<feature type="region of interest" description="Disordered" evidence="7">
    <location>
        <begin position="138"/>
        <end position="214"/>
    </location>
</feature>
<dbReference type="Proteomes" id="UP001642487">
    <property type="component" value="Chromosome 2"/>
</dbReference>
<dbReference type="PANTHER" id="PTHR33347">
    <property type="entry name" value="OSJNBA0091C07.3 PROTEIN"/>
    <property type="match status" value="1"/>
</dbReference>
<keyword evidence="9" id="KW-1185">Reference proteome</keyword>
<keyword evidence="5" id="KW-0539">Nucleus</keyword>
<keyword evidence="4" id="KW-0932">Cytokinin signaling pathway</keyword>
<gene>
    <name evidence="8" type="ORF">CITCOLO1_LOCUS7520</name>
</gene>
<evidence type="ECO:0000256" key="4">
    <source>
        <dbReference type="ARBA" id="ARBA00022864"/>
    </source>
</evidence>
<name>A0ABP0Y5H2_9ROSI</name>
<evidence type="ECO:0000256" key="1">
    <source>
        <dbReference type="ARBA" id="ARBA00004496"/>
    </source>
</evidence>
<sequence length="214" mass="24251">MMLIKSHVDKSIRGSIPNFAKVKDYLNATEQQFVTSDKAITSTIRSQLSSMKFDGSKDGSVESGWTVYLENSSSYFSRRIDDSFDVHKDVEDEEEVDLSMVSDASSGPQIFRENEVVFPENDSGPPCFCAKTVGSFQKSGRKIKGGDDRRQHRDRQEQTTSFLDDTATSDPNFNFNNSESSTYKNQFNTMRQSSLSGNQRQKNQWFKGKRSGLR</sequence>
<evidence type="ECO:0000256" key="2">
    <source>
        <dbReference type="ARBA" id="ARBA00022490"/>
    </source>
</evidence>